<keyword evidence="9" id="KW-0539">Nucleus</keyword>
<dbReference type="PANTHER" id="PTHR13634:SF0">
    <property type="entry name" value="RIBOSOME BIOGENESIS PROTEIN BRX1 HOMOLOG"/>
    <property type="match status" value="1"/>
</dbReference>
<sequence>MGRKIQNKKKVPQLEIVPMDENPPLPPQRTSDDVVPKREKWINKQRVLVFAARGINHRDRHLLRDIKSLMPHHRPESKMERSKTLSVINEMCEMKHCNKTILFEGRRKRDLYMWVANAATGPSAKFLVENIHTMAELKMTGNCLRGSRPLLSFDTKFDEVPHLKLLKELFTQTFGVPNHHPKSQPFIDHVYTFTYLDHRIWFRNFQILSEDGGLAEIGPRFVMNPVKIFEGSFTGNAIWENPNYISPSRQRQMLKKAAKERYVNRVEQKVHQEVNRPKEAYEGLEYEELFENEDAITTAKLLAEKAKKKVVVDPSKEKSSKSALTKKIKEKQLKAAVELIAKKKAKVSNKKKINDFITHPYLLGIKIVVIICGIIFVNKRSFLNKLFIMSMRPDDHRRKWDKTEYQRLAQERLQNQTAKANPKDEEPIQRENLKRRDYKVDLDSKLGKSVVINKNTPTSQSGGYYCNVCDCVVKDSINFLDHINGKKHQRNLGMSMKVERSTVDQVKERFQANKKKMEEKQKDYELERRLREAKEEEERYKEHRKEKRKERKRKASDTDLLGGGLSDDMAAIMGFSGFGGSKKNS</sequence>
<keyword evidence="6" id="KW-0479">Metal-binding</keyword>
<keyword evidence="11" id="KW-1133">Transmembrane helix</keyword>
<feature type="region of interest" description="Disordered" evidence="10">
    <location>
        <begin position="532"/>
        <end position="585"/>
    </location>
</feature>
<evidence type="ECO:0000256" key="9">
    <source>
        <dbReference type="ARBA" id="ARBA00023242"/>
    </source>
</evidence>
<dbReference type="SUPFAM" id="SSF57667">
    <property type="entry name" value="beta-beta-alpha zinc fingers"/>
    <property type="match status" value="1"/>
</dbReference>
<dbReference type="InterPro" id="IPR022755">
    <property type="entry name" value="Znf_C2H2_jaz"/>
</dbReference>
<keyword evidence="11" id="KW-0472">Membrane</keyword>
<keyword evidence="5" id="KW-0690">Ribosome biogenesis</keyword>
<dbReference type="RefSeq" id="XP_049317906.1">
    <property type="nucleotide sequence ID" value="XM_049461949.1"/>
</dbReference>
<evidence type="ECO:0000313" key="14">
    <source>
        <dbReference type="RefSeq" id="XP_049317906.1"/>
    </source>
</evidence>
<evidence type="ECO:0000256" key="5">
    <source>
        <dbReference type="ARBA" id="ARBA00022517"/>
    </source>
</evidence>
<evidence type="ECO:0000256" key="6">
    <source>
        <dbReference type="ARBA" id="ARBA00022723"/>
    </source>
</evidence>
<keyword evidence="13" id="KW-1185">Reference proteome</keyword>
<dbReference type="PROSITE" id="PS50833">
    <property type="entry name" value="BRIX"/>
    <property type="match status" value="1"/>
</dbReference>
<dbReference type="Pfam" id="PF04427">
    <property type="entry name" value="Brix"/>
    <property type="match status" value="1"/>
</dbReference>
<evidence type="ECO:0000256" key="10">
    <source>
        <dbReference type="SAM" id="MobiDB-lite"/>
    </source>
</evidence>
<evidence type="ECO:0000256" key="1">
    <source>
        <dbReference type="ARBA" id="ARBA00003439"/>
    </source>
</evidence>
<feature type="domain" description="Brix" evidence="12">
    <location>
        <begin position="45"/>
        <end position="234"/>
    </location>
</feature>
<feature type="compositionally biased region" description="Basic and acidic residues" evidence="10">
    <location>
        <begin position="532"/>
        <end position="543"/>
    </location>
</feature>
<feature type="compositionally biased region" description="Gly residues" evidence="10">
    <location>
        <begin position="576"/>
        <end position="585"/>
    </location>
</feature>
<comment type="subcellular location">
    <subcellularLocation>
        <location evidence="2">Nucleus</location>
        <location evidence="2">Nucleolus</location>
    </subcellularLocation>
</comment>
<dbReference type="SMART" id="SM00451">
    <property type="entry name" value="ZnF_U1"/>
    <property type="match status" value="1"/>
</dbReference>
<feature type="compositionally biased region" description="Basic and acidic residues" evidence="10">
    <location>
        <begin position="421"/>
        <end position="434"/>
    </location>
</feature>
<organism evidence="13 14">
    <name type="scientific">Bactrocera dorsalis</name>
    <name type="common">Oriental fruit fly</name>
    <name type="synonym">Dacus dorsalis</name>
    <dbReference type="NCBI Taxonomy" id="27457"/>
    <lineage>
        <taxon>Eukaryota</taxon>
        <taxon>Metazoa</taxon>
        <taxon>Ecdysozoa</taxon>
        <taxon>Arthropoda</taxon>
        <taxon>Hexapoda</taxon>
        <taxon>Insecta</taxon>
        <taxon>Pterygota</taxon>
        <taxon>Neoptera</taxon>
        <taxon>Endopterygota</taxon>
        <taxon>Diptera</taxon>
        <taxon>Brachycera</taxon>
        <taxon>Muscomorpha</taxon>
        <taxon>Tephritoidea</taxon>
        <taxon>Tephritidae</taxon>
        <taxon>Bactrocera</taxon>
        <taxon>Bactrocera</taxon>
    </lineage>
</organism>
<feature type="compositionally biased region" description="Basic residues" evidence="10">
    <location>
        <begin position="544"/>
        <end position="554"/>
    </location>
</feature>
<reference evidence="14" key="1">
    <citation type="submission" date="2025-08" db="UniProtKB">
        <authorList>
            <consortium name="RefSeq"/>
        </authorList>
    </citation>
    <scope>IDENTIFICATION</scope>
    <source>
        <tissue evidence="14">Adult</tissue>
    </source>
</reference>
<evidence type="ECO:0000256" key="3">
    <source>
        <dbReference type="ARBA" id="ARBA00006369"/>
    </source>
</evidence>
<dbReference type="InterPro" id="IPR026532">
    <property type="entry name" value="BRX1"/>
</dbReference>
<dbReference type="SUPFAM" id="SSF52954">
    <property type="entry name" value="Class II aaRS ABD-related"/>
    <property type="match status" value="1"/>
</dbReference>
<dbReference type="PANTHER" id="PTHR13634">
    <property type="entry name" value="RIBOSOME BIOGENESIS PROTEIN BRIX"/>
    <property type="match status" value="1"/>
</dbReference>
<dbReference type="SMART" id="SM00879">
    <property type="entry name" value="Brix"/>
    <property type="match status" value="1"/>
</dbReference>
<dbReference type="Gene3D" id="3.30.160.60">
    <property type="entry name" value="Classic Zinc Finger"/>
    <property type="match status" value="1"/>
</dbReference>
<dbReference type="Proteomes" id="UP001652620">
    <property type="component" value="Unplaced"/>
</dbReference>
<evidence type="ECO:0000256" key="4">
    <source>
        <dbReference type="ARBA" id="ARBA00020522"/>
    </source>
</evidence>
<accession>A0ABM3K8T2</accession>
<keyword evidence="11" id="KW-0812">Transmembrane</keyword>
<comment type="similarity">
    <text evidence="3">Belongs to the BRX1 family.</text>
</comment>
<keyword evidence="8" id="KW-0862">Zinc</keyword>
<dbReference type="InterPro" id="IPR003604">
    <property type="entry name" value="Matrin/U1-like-C_Znf_C2H2"/>
</dbReference>
<evidence type="ECO:0000256" key="8">
    <source>
        <dbReference type="ARBA" id="ARBA00022833"/>
    </source>
</evidence>
<proteinExistence type="inferred from homology"/>
<comment type="function">
    <text evidence="1">Required for biogenesis of the 60S ribosomal subunit.</text>
</comment>
<dbReference type="GeneID" id="105224471"/>
<evidence type="ECO:0000256" key="2">
    <source>
        <dbReference type="ARBA" id="ARBA00004604"/>
    </source>
</evidence>
<name>A0ABM3K8T2_BACDO</name>
<evidence type="ECO:0000256" key="7">
    <source>
        <dbReference type="ARBA" id="ARBA00022771"/>
    </source>
</evidence>
<gene>
    <name evidence="14" type="primary">LOC105224471</name>
</gene>
<dbReference type="InterPro" id="IPR036236">
    <property type="entry name" value="Znf_C2H2_sf"/>
</dbReference>
<evidence type="ECO:0000256" key="11">
    <source>
        <dbReference type="SAM" id="Phobius"/>
    </source>
</evidence>
<keyword evidence="7" id="KW-0863">Zinc-finger</keyword>
<evidence type="ECO:0000259" key="12">
    <source>
        <dbReference type="PROSITE" id="PS50833"/>
    </source>
</evidence>
<feature type="region of interest" description="Disordered" evidence="10">
    <location>
        <begin position="412"/>
        <end position="434"/>
    </location>
</feature>
<feature type="region of interest" description="Disordered" evidence="10">
    <location>
        <begin position="1"/>
        <end position="33"/>
    </location>
</feature>
<feature type="compositionally biased region" description="Basic residues" evidence="10">
    <location>
        <begin position="1"/>
        <end position="11"/>
    </location>
</feature>
<evidence type="ECO:0000313" key="13">
    <source>
        <dbReference type="Proteomes" id="UP001652620"/>
    </source>
</evidence>
<dbReference type="InterPro" id="IPR007109">
    <property type="entry name" value="Brix"/>
</dbReference>
<dbReference type="Pfam" id="PF12171">
    <property type="entry name" value="zf-C2H2_jaz"/>
    <property type="match status" value="1"/>
</dbReference>
<feature type="transmembrane region" description="Helical" evidence="11">
    <location>
        <begin position="356"/>
        <end position="377"/>
    </location>
</feature>
<protein>
    <recommendedName>
        <fullName evidence="4">Ribosome biogenesis protein BRX1 homolog</fullName>
    </recommendedName>
</protein>